<dbReference type="Proteomes" id="UP000474042">
    <property type="component" value="Unassembled WGS sequence"/>
</dbReference>
<evidence type="ECO:0008006" key="4">
    <source>
        <dbReference type="Google" id="ProtNLM"/>
    </source>
</evidence>
<feature type="signal peptide" evidence="1">
    <location>
        <begin position="1"/>
        <end position="26"/>
    </location>
</feature>
<keyword evidence="1" id="KW-0732">Signal</keyword>
<name>A0A6L9ERQ4_CLOBU</name>
<proteinExistence type="predicted"/>
<feature type="chain" id="PRO_5027020705" description="Lipoprotein" evidence="1">
    <location>
        <begin position="27"/>
        <end position="235"/>
    </location>
</feature>
<evidence type="ECO:0000256" key="1">
    <source>
        <dbReference type="SAM" id="SignalP"/>
    </source>
</evidence>
<comment type="caution">
    <text evidence="2">The sequence shown here is derived from an EMBL/GenBank/DDBJ whole genome shotgun (WGS) entry which is preliminary data.</text>
</comment>
<reference evidence="2 3" key="1">
    <citation type="submission" date="2020-01" db="EMBL/GenBank/DDBJ databases">
        <title>Genome sequence of a 1,3-propanediol producer, Clostridium butyricum S3.</title>
        <authorList>
            <person name="Zhou J."/>
        </authorList>
    </citation>
    <scope>NUCLEOTIDE SEQUENCE [LARGE SCALE GENOMIC DNA]</scope>
    <source>
        <strain evidence="2 3">S3</strain>
    </source>
</reference>
<organism evidence="2 3">
    <name type="scientific">Clostridium butyricum</name>
    <dbReference type="NCBI Taxonomy" id="1492"/>
    <lineage>
        <taxon>Bacteria</taxon>
        <taxon>Bacillati</taxon>
        <taxon>Bacillota</taxon>
        <taxon>Clostridia</taxon>
        <taxon>Eubacteriales</taxon>
        <taxon>Clostridiaceae</taxon>
        <taxon>Clostridium</taxon>
    </lineage>
</organism>
<protein>
    <recommendedName>
        <fullName evidence="4">Lipoprotein</fullName>
    </recommendedName>
</protein>
<sequence>MKMKKLLSIGALTLAIATCTTIGASAADVAGRDNKRQAMQSIVTKGLDGGRVFNDIPISAQTEVGDYLTDAFINETNEFLENNKLNVYFDEAENKEVSWKIEKDDNLYVVQKNIVKTLRTLNKEEKDEAVYYIKKYLLSKLEQFENASSESNAKLVETINKYFKTTKYGTLTVGINSDNAKTVTLVKSGKIVAQVNTNNVYKVADKLNSIKNYDDLKNLILEYYPDAEDYLNNIK</sequence>
<accession>A0A6L9ERQ4</accession>
<evidence type="ECO:0000313" key="2">
    <source>
        <dbReference type="EMBL" id="NAS19089.1"/>
    </source>
</evidence>
<gene>
    <name evidence="2" type="ORF">GND98_014720</name>
</gene>
<evidence type="ECO:0000313" key="3">
    <source>
        <dbReference type="Proteomes" id="UP000474042"/>
    </source>
</evidence>
<dbReference type="AlphaFoldDB" id="A0A6L9ERQ4"/>
<dbReference type="EMBL" id="WOFV02000055">
    <property type="protein sequence ID" value="NAS19089.1"/>
    <property type="molecule type" value="Genomic_DNA"/>
</dbReference>